<dbReference type="OrthoDB" id="605137at2759"/>
<dbReference type="Proteomes" id="UP000604825">
    <property type="component" value="Unassembled WGS sequence"/>
</dbReference>
<evidence type="ECO:0000313" key="3">
    <source>
        <dbReference type="Proteomes" id="UP000604825"/>
    </source>
</evidence>
<organism evidence="2 3">
    <name type="scientific">Miscanthus lutarioriparius</name>
    <dbReference type="NCBI Taxonomy" id="422564"/>
    <lineage>
        <taxon>Eukaryota</taxon>
        <taxon>Viridiplantae</taxon>
        <taxon>Streptophyta</taxon>
        <taxon>Embryophyta</taxon>
        <taxon>Tracheophyta</taxon>
        <taxon>Spermatophyta</taxon>
        <taxon>Magnoliopsida</taxon>
        <taxon>Liliopsida</taxon>
        <taxon>Poales</taxon>
        <taxon>Poaceae</taxon>
        <taxon>PACMAD clade</taxon>
        <taxon>Panicoideae</taxon>
        <taxon>Andropogonodae</taxon>
        <taxon>Andropogoneae</taxon>
        <taxon>Saccharinae</taxon>
        <taxon>Miscanthus</taxon>
    </lineage>
</organism>
<dbReference type="EMBL" id="CAJGYO010000011">
    <property type="protein sequence ID" value="CAD6261393.1"/>
    <property type="molecule type" value="Genomic_DNA"/>
</dbReference>
<protein>
    <recommendedName>
        <fullName evidence="1">F-box protein AT5G49610-like beta-propeller domain-containing protein</fullName>
    </recommendedName>
</protein>
<dbReference type="PANTHER" id="PTHR33186:SF16">
    <property type="entry name" value="F-BOX ASSOCIATED DOMAIN-CONTAINING PROTEIN"/>
    <property type="match status" value="1"/>
</dbReference>
<dbReference type="InterPro" id="IPR056594">
    <property type="entry name" value="AT5G49610-like_b-prop"/>
</dbReference>
<keyword evidence="3" id="KW-1185">Reference proteome</keyword>
<name>A0A811QZ20_9POAL</name>
<evidence type="ECO:0000259" key="1">
    <source>
        <dbReference type="Pfam" id="PF23635"/>
    </source>
</evidence>
<accession>A0A811QZ20</accession>
<reference evidence="2" key="1">
    <citation type="submission" date="2020-10" db="EMBL/GenBank/DDBJ databases">
        <authorList>
            <person name="Han B."/>
            <person name="Lu T."/>
            <person name="Zhao Q."/>
            <person name="Huang X."/>
            <person name="Zhao Y."/>
        </authorList>
    </citation>
    <scope>NUCLEOTIDE SEQUENCE</scope>
</reference>
<dbReference type="Pfam" id="PF23635">
    <property type="entry name" value="Beta-prop_AT5G49610-like"/>
    <property type="match status" value="1"/>
</dbReference>
<dbReference type="AlphaFoldDB" id="A0A811QZ20"/>
<feature type="domain" description="F-box protein AT5G49610-like beta-propeller" evidence="1">
    <location>
        <begin position="24"/>
        <end position="273"/>
    </location>
</feature>
<dbReference type="PANTHER" id="PTHR33186">
    <property type="entry name" value="OS10G0136150 PROTEIN-RELATED"/>
    <property type="match status" value="1"/>
</dbReference>
<evidence type="ECO:0000313" key="2">
    <source>
        <dbReference type="EMBL" id="CAD6261393.1"/>
    </source>
</evidence>
<gene>
    <name evidence="2" type="ORF">NCGR_LOCUS44814</name>
</gene>
<proteinExistence type="predicted"/>
<sequence length="305" mass="34292">MGKGKGKWKQQQQLQLQLAELRFLGCRHGLVLILNSTRLEITVWDPVTGDKRCVALPRGFNREHPRFAFLCGALLCDDHAGRAPLESFKVVLLRTDDVLPNADPHAFAFLYESKADVWSNIISTSIRAPLSFAKPSILVGNSLYWLLLGYGNGGILKFDLDRKNLTAIDTPTDARDALRSQILRMEDSRLGFAILTDFSIQLWEKKPNSEGGAKWMLQKTINLDKLISLGPAFDRSWTLIQGYDEDGNTIFVKADRQVFMIQLKSLELKIIFEDDIILYHPFTSFYTTGRGIGSGDIGAEILNNT</sequence>
<comment type="caution">
    <text evidence="2">The sequence shown here is derived from an EMBL/GenBank/DDBJ whole genome shotgun (WGS) entry which is preliminary data.</text>
</comment>